<evidence type="ECO:0008006" key="3">
    <source>
        <dbReference type="Google" id="ProtNLM"/>
    </source>
</evidence>
<organism evidence="1 2">
    <name type="scientific">Variovorax dokdonensis</name>
    <dbReference type="NCBI Taxonomy" id="344883"/>
    <lineage>
        <taxon>Bacteria</taxon>
        <taxon>Pseudomonadati</taxon>
        <taxon>Pseudomonadota</taxon>
        <taxon>Betaproteobacteria</taxon>
        <taxon>Burkholderiales</taxon>
        <taxon>Comamonadaceae</taxon>
        <taxon>Variovorax</taxon>
    </lineage>
</organism>
<dbReference type="EMBL" id="JASZYV010000001">
    <property type="protein sequence ID" value="MDM0042871.1"/>
    <property type="molecule type" value="Genomic_DNA"/>
</dbReference>
<evidence type="ECO:0000313" key="1">
    <source>
        <dbReference type="EMBL" id="MDM0042871.1"/>
    </source>
</evidence>
<evidence type="ECO:0000313" key="2">
    <source>
        <dbReference type="Proteomes" id="UP001174908"/>
    </source>
</evidence>
<sequence>MTSTESPLFTTRALTAEAGQTLLVPVAAGTFIQLTQGSVQLTQSPRWLAETMFWADVRLGEGEAHQVAQSGWLSLRVLGDGAAQWLQHEPAPIRVRAARQLRALVQALRRAGRYALGGANFASKAARRSRLSAGQISEAL</sequence>
<proteinExistence type="predicted"/>
<accession>A0ABT7N4L3</accession>
<name>A0ABT7N4L3_9BURK</name>
<protein>
    <recommendedName>
        <fullName evidence="3">DUF2917 domain-containing protein</fullName>
    </recommendedName>
</protein>
<dbReference type="Proteomes" id="UP001174908">
    <property type="component" value="Unassembled WGS sequence"/>
</dbReference>
<dbReference type="RefSeq" id="WP_286658004.1">
    <property type="nucleotide sequence ID" value="NZ_JASZYV010000001.1"/>
</dbReference>
<reference evidence="1" key="1">
    <citation type="submission" date="2023-06" db="EMBL/GenBank/DDBJ databases">
        <authorList>
            <person name="Jiang Y."/>
            <person name="Liu Q."/>
        </authorList>
    </citation>
    <scope>NUCLEOTIDE SEQUENCE</scope>
    <source>
        <strain evidence="1">CGMCC 1.12089</strain>
    </source>
</reference>
<comment type="caution">
    <text evidence="1">The sequence shown here is derived from an EMBL/GenBank/DDBJ whole genome shotgun (WGS) entry which is preliminary data.</text>
</comment>
<gene>
    <name evidence="1" type="ORF">QTH91_00115</name>
</gene>
<keyword evidence="2" id="KW-1185">Reference proteome</keyword>